<dbReference type="Proteomes" id="UP001162060">
    <property type="component" value="Unassembled WGS sequence"/>
</dbReference>
<reference evidence="1" key="1">
    <citation type="submission" date="2024-01" db="EMBL/GenBank/DDBJ databases">
        <authorList>
            <person name="Webb A."/>
        </authorList>
    </citation>
    <scope>NUCLEOTIDE SEQUENCE</scope>
    <source>
        <strain evidence="1">Pm1</strain>
    </source>
</reference>
<accession>A0AAV1V2Z5</accession>
<name>A0AAV1V2Z5_9STRA</name>
<gene>
    <name evidence="1" type="ORF">PM001_LOCUS25687</name>
</gene>
<proteinExistence type="predicted"/>
<dbReference type="AlphaFoldDB" id="A0AAV1V2Z5"/>
<sequence length="117" mass="13480">MQSVRLDAVSGFEPRHKRKRECRRYTHVLEKMIGLLVEDEVGQRDFTLSVEHEMEPRFLHLGMPALLLPFGSRVEGDRNVLAQILLIVDRAAWTPDSQRPSTEISLRESRVLSLVCL</sequence>
<comment type="caution">
    <text evidence="1">The sequence shown here is derived from an EMBL/GenBank/DDBJ whole genome shotgun (WGS) entry which is preliminary data.</text>
</comment>
<evidence type="ECO:0000313" key="2">
    <source>
        <dbReference type="Proteomes" id="UP001162060"/>
    </source>
</evidence>
<dbReference type="EMBL" id="CAKLBY020000258">
    <property type="protein sequence ID" value="CAK7940537.1"/>
    <property type="molecule type" value="Genomic_DNA"/>
</dbReference>
<evidence type="ECO:0000313" key="1">
    <source>
        <dbReference type="EMBL" id="CAK7940537.1"/>
    </source>
</evidence>
<protein>
    <submittedName>
        <fullName evidence="1">Uncharacterized protein</fullName>
    </submittedName>
</protein>
<organism evidence="1 2">
    <name type="scientific">Peronospora matthiolae</name>
    <dbReference type="NCBI Taxonomy" id="2874970"/>
    <lineage>
        <taxon>Eukaryota</taxon>
        <taxon>Sar</taxon>
        <taxon>Stramenopiles</taxon>
        <taxon>Oomycota</taxon>
        <taxon>Peronosporomycetes</taxon>
        <taxon>Peronosporales</taxon>
        <taxon>Peronosporaceae</taxon>
        <taxon>Peronospora</taxon>
    </lineage>
</organism>